<name>A0ABN8N368_9CNID</name>
<evidence type="ECO:0000256" key="4">
    <source>
        <dbReference type="PROSITE-ProRule" id="PRU10100"/>
    </source>
</evidence>
<feature type="repeat" description="ANK" evidence="3">
    <location>
        <begin position="645"/>
        <end position="677"/>
    </location>
</feature>
<keyword evidence="3" id="KW-0040">ANK repeat</keyword>
<dbReference type="PRINTS" id="PR00139">
    <property type="entry name" value="ASNGLNASE"/>
</dbReference>
<dbReference type="InterPro" id="IPR037152">
    <property type="entry name" value="L-asparaginase_N_sf"/>
</dbReference>
<dbReference type="InterPro" id="IPR006034">
    <property type="entry name" value="Asparaginase/glutaminase-like"/>
</dbReference>
<dbReference type="InterPro" id="IPR036770">
    <property type="entry name" value="Ankyrin_rpt-contain_sf"/>
</dbReference>
<evidence type="ECO:0000313" key="9">
    <source>
        <dbReference type="Proteomes" id="UP001159405"/>
    </source>
</evidence>
<dbReference type="EC" id="3.5.1.1" evidence="1"/>
<dbReference type="CDD" id="cd08963">
    <property type="entry name" value="L-asparaginase_I"/>
    <property type="match status" value="1"/>
</dbReference>
<evidence type="ECO:0000313" key="8">
    <source>
        <dbReference type="EMBL" id="CAH3040638.1"/>
    </source>
</evidence>
<dbReference type="SMART" id="SM00248">
    <property type="entry name" value="ANK"/>
    <property type="match status" value="4"/>
</dbReference>
<feature type="compositionally biased region" description="Low complexity" evidence="5">
    <location>
        <begin position="1"/>
        <end position="18"/>
    </location>
</feature>
<feature type="region of interest" description="Disordered" evidence="5">
    <location>
        <begin position="1"/>
        <end position="55"/>
    </location>
</feature>
<dbReference type="PROSITE" id="PS00917">
    <property type="entry name" value="ASN_GLN_ASE_2"/>
    <property type="match status" value="1"/>
</dbReference>
<dbReference type="Proteomes" id="UP001159405">
    <property type="component" value="Unassembled WGS sequence"/>
</dbReference>
<evidence type="ECO:0000259" key="7">
    <source>
        <dbReference type="Pfam" id="PF17763"/>
    </source>
</evidence>
<feature type="domain" description="Asparaginase/glutaminase C-terminal" evidence="7">
    <location>
        <begin position="348"/>
        <end position="463"/>
    </location>
</feature>
<dbReference type="PROSITE" id="PS50088">
    <property type="entry name" value="ANK_REPEAT"/>
    <property type="match status" value="3"/>
</dbReference>
<dbReference type="NCBIfam" id="TIGR00519">
    <property type="entry name" value="asnASE_I"/>
    <property type="match status" value="1"/>
</dbReference>
<dbReference type="InterPro" id="IPR002110">
    <property type="entry name" value="Ankyrin_rpt"/>
</dbReference>
<dbReference type="PANTHER" id="PTHR11707:SF28">
    <property type="entry name" value="60 KDA LYSOPHOSPHOLIPASE"/>
    <property type="match status" value="1"/>
</dbReference>
<dbReference type="EMBL" id="CALNXK010000008">
    <property type="protein sequence ID" value="CAH3040638.1"/>
    <property type="molecule type" value="Genomic_DNA"/>
</dbReference>
<dbReference type="Gene3D" id="1.25.40.20">
    <property type="entry name" value="Ankyrin repeat-containing domain"/>
    <property type="match status" value="2"/>
</dbReference>
<feature type="repeat" description="ANK" evidence="3">
    <location>
        <begin position="546"/>
        <end position="578"/>
    </location>
</feature>
<dbReference type="SUPFAM" id="SSF53774">
    <property type="entry name" value="Glutaminase/Asparaginase"/>
    <property type="match status" value="1"/>
</dbReference>
<keyword evidence="9" id="KW-1185">Reference proteome</keyword>
<comment type="caution">
    <text evidence="8">The sequence shown here is derived from an EMBL/GenBank/DDBJ whole genome shotgun (WGS) entry which is preliminary data.</text>
</comment>
<dbReference type="InterPro" id="IPR027475">
    <property type="entry name" value="Asparaginase/glutaminase_AS2"/>
</dbReference>
<evidence type="ECO:0000256" key="5">
    <source>
        <dbReference type="SAM" id="MobiDB-lite"/>
    </source>
</evidence>
<evidence type="ECO:0000259" key="6">
    <source>
        <dbReference type="Pfam" id="PF00710"/>
    </source>
</evidence>
<gene>
    <name evidence="8" type="ORF">PLOB_00045818</name>
</gene>
<dbReference type="PIRSF" id="PIRSF500176">
    <property type="entry name" value="L_ASNase"/>
    <property type="match status" value="1"/>
</dbReference>
<reference evidence="8 9" key="1">
    <citation type="submission" date="2022-05" db="EMBL/GenBank/DDBJ databases">
        <authorList>
            <consortium name="Genoscope - CEA"/>
            <person name="William W."/>
        </authorList>
    </citation>
    <scope>NUCLEOTIDE SEQUENCE [LARGE SCALE GENOMIC DNA]</scope>
</reference>
<sequence length="711" mass="78445">MSNSGKKTPSSPKKGLGSVPERSENDDISTSSGEQIMQFSTSQDAPEVDGPKKRSLHAQLSRSFFQYRSTSFSSSVDGLSSPSRHRLGTVPVEDPITHENVVHSKVLLLYTGGALGWKFDPQGFQLDKNNILKEMKKLPMMHDTAYVEYIQENVLDGIPEEGIGSDTLVMPVSKYGKRIFVDVLEMPESDVVVHSKDQDIQDWSKVALQIKEHYENYHGFVILHGTDTMAYLASALSFMFENLAKSVIFTGSQYALSDHLNDGRQNLLGAIMIAGHYVIPEVTLFFHGKLYRGNRALKVDARRFGAFDSPNCPPLATVEAGIEVEWEELFLENQATKFRVHTRMSSQIGVLRIFPGITAEAVSAFLEPPIEGVVLETYGAGNGPDSRKDLLQEIKTASKRGVIIVNCTQCLYGHVVHDYATGKALLDAGVISGNDMTVEAALTKLSYVLGHDELTLDEKKKMMKTNLRGELTVYKDEEQQQFSLRDNELIDAVASHFKVGSTEEVTYIKRALFPVLTCHAAGRGDIVAMEELRKQGGVLNAATSHDGRTPLHVACLEGQLHVIRHLLAKGASPHVIDNHGQTPLHDALRSANEEAILLLREFGAHLGPTTMDTAQKMCSLAADDKVDVLRAWHLAGVDFSAGDYDRRTALRVAVCRNNMNTVKFLLDCGVDLNVRDLYGLTALQNAEIFENTEMVNLLKSAMEKKKDATAT</sequence>
<accession>A0ABN8N368</accession>
<dbReference type="PRINTS" id="PR01415">
    <property type="entry name" value="ANKYRIN"/>
</dbReference>
<dbReference type="Pfam" id="PF00710">
    <property type="entry name" value="Asparaginase"/>
    <property type="match status" value="1"/>
</dbReference>
<feature type="repeat" description="ANK" evidence="3">
    <location>
        <begin position="579"/>
        <end position="611"/>
    </location>
</feature>
<dbReference type="InterPro" id="IPR006033">
    <property type="entry name" value="AsnA_fam"/>
</dbReference>
<dbReference type="InterPro" id="IPR036152">
    <property type="entry name" value="Asp/glu_Ase-like_sf"/>
</dbReference>
<feature type="compositionally biased region" description="Polar residues" evidence="5">
    <location>
        <begin position="28"/>
        <end position="44"/>
    </location>
</feature>
<dbReference type="InterPro" id="IPR040919">
    <property type="entry name" value="Asparaginase_C"/>
</dbReference>
<feature type="active site" evidence="4">
    <location>
        <position position="226"/>
    </location>
</feature>
<dbReference type="Gene3D" id="3.40.50.1170">
    <property type="entry name" value="L-asparaginase, N-terminal domain"/>
    <property type="match status" value="1"/>
</dbReference>
<dbReference type="InterPro" id="IPR041725">
    <property type="entry name" value="L-asparaginase_I"/>
</dbReference>
<evidence type="ECO:0000256" key="1">
    <source>
        <dbReference type="ARBA" id="ARBA00012920"/>
    </source>
</evidence>
<dbReference type="Pfam" id="PF12796">
    <property type="entry name" value="Ank_2"/>
    <property type="match status" value="2"/>
</dbReference>
<dbReference type="PIRSF" id="PIRSF001220">
    <property type="entry name" value="L-ASNase_gatD"/>
    <property type="match status" value="1"/>
</dbReference>
<organism evidence="8 9">
    <name type="scientific">Porites lobata</name>
    <dbReference type="NCBI Taxonomy" id="104759"/>
    <lineage>
        <taxon>Eukaryota</taxon>
        <taxon>Metazoa</taxon>
        <taxon>Cnidaria</taxon>
        <taxon>Anthozoa</taxon>
        <taxon>Hexacorallia</taxon>
        <taxon>Scleractinia</taxon>
        <taxon>Fungiina</taxon>
        <taxon>Poritidae</taxon>
        <taxon>Porites</taxon>
    </lineage>
</organism>
<dbReference type="Pfam" id="PF17763">
    <property type="entry name" value="Asparaginase_C"/>
    <property type="match status" value="1"/>
</dbReference>
<dbReference type="PANTHER" id="PTHR11707">
    <property type="entry name" value="L-ASPARAGINASE"/>
    <property type="match status" value="1"/>
</dbReference>
<dbReference type="PROSITE" id="PS50297">
    <property type="entry name" value="ANK_REP_REGION"/>
    <property type="match status" value="3"/>
</dbReference>
<evidence type="ECO:0000256" key="2">
    <source>
        <dbReference type="ARBA" id="ARBA00022801"/>
    </source>
</evidence>
<dbReference type="Gene3D" id="3.40.50.40">
    <property type="match status" value="1"/>
</dbReference>
<feature type="domain" description="L-asparaginase N-terminal" evidence="6">
    <location>
        <begin position="105"/>
        <end position="327"/>
    </location>
</feature>
<dbReference type="InterPro" id="IPR027473">
    <property type="entry name" value="L-asparaginase_C"/>
</dbReference>
<evidence type="ECO:0000256" key="3">
    <source>
        <dbReference type="PROSITE-ProRule" id="PRU00023"/>
    </source>
</evidence>
<dbReference type="SUPFAM" id="SSF48403">
    <property type="entry name" value="Ankyrin repeat"/>
    <property type="match status" value="1"/>
</dbReference>
<proteinExistence type="predicted"/>
<keyword evidence="2" id="KW-0378">Hydrolase</keyword>
<dbReference type="PROSITE" id="PS51732">
    <property type="entry name" value="ASN_GLN_ASE_3"/>
    <property type="match status" value="1"/>
</dbReference>
<dbReference type="SMART" id="SM00870">
    <property type="entry name" value="Asparaginase"/>
    <property type="match status" value="1"/>
</dbReference>
<protein>
    <recommendedName>
        <fullName evidence="1">asparaginase</fullName>
        <ecNumber evidence="1">3.5.1.1</ecNumber>
    </recommendedName>
</protein>
<dbReference type="InterPro" id="IPR027474">
    <property type="entry name" value="L-asparaginase_N"/>
</dbReference>